<name>A0AA35YGZ6_LACSI</name>
<feature type="region of interest" description="Disordered" evidence="1">
    <location>
        <begin position="16"/>
        <end position="45"/>
    </location>
</feature>
<evidence type="ECO:0000313" key="2">
    <source>
        <dbReference type="EMBL" id="CAI9273742.1"/>
    </source>
</evidence>
<dbReference type="Proteomes" id="UP001177003">
    <property type="component" value="Chromosome 2"/>
</dbReference>
<sequence length="166" mass="18860">MERVAFFLSIDRERERRRDTNEAAPMGIGCGGSIFGGRRGRRGGREKQRWFVGRLRKPMWSPGFDGPKGRTGWGRASARVDGIRRDGEREEAAKPSSSLPAARCEVRTQQAAVAVKTGPFDPKQSNEMQCVESPRSYLEEASTLILGCFDRNHWSFWFWYLTGKED</sequence>
<organism evidence="2 3">
    <name type="scientific">Lactuca saligna</name>
    <name type="common">Willowleaf lettuce</name>
    <dbReference type="NCBI Taxonomy" id="75948"/>
    <lineage>
        <taxon>Eukaryota</taxon>
        <taxon>Viridiplantae</taxon>
        <taxon>Streptophyta</taxon>
        <taxon>Embryophyta</taxon>
        <taxon>Tracheophyta</taxon>
        <taxon>Spermatophyta</taxon>
        <taxon>Magnoliopsida</taxon>
        <taxon>eudicotyledons</taxon>
        <taxon>Gunneridae</taxon>
        <taxon>Pentapetalae</taxon>
        <taxon>asterids</taxon>
        <taxon>campanulids</taxon>
        <taxon>Asterales</taxon>
        <taxon>Asteraceae</taxon>
        <taxon>Cichorioideae</taxon>
        <taxon>Cichorieae</taxon>
        <taxon>Lactucinae</taxon>
        <taxon>Lactuca</taxon>
    </lineage>
</organism>
<feature type="compositionally biased region" description="Gly residues" evidence="1">
    <location>
        <begin position="28"/>
        <end position="37"/>
    </location>
</feature>
<gene>
    <name evidence="2" type="ORF">LSALG_LOCUS13870</name>
</gene>
<evidence type="ECO:0000313" key="3">
    <source>
        <dbReference type="Proteomes" id="UP001177003"/>
    </source>
</evidence>
<reference evidence="2" key="1">
    <citation type="submission" date="2023-04" db="EMBL/GenBank/DDBJ databases">
        <authorList>
            <person name="Vijverberg K."/>
            <person name="Xiong W."/>
            <person name="Schranz E."/>
        </authorList>
    </citation>
    <scope>NUCLEOTIDE SEQUENCE</scope>
</reference>
<dbReference type="EMBL" id="OX465078">
    <property type="protein sequence ID" value="CAI9273742.1"/>
    <property type="molecule type" value="Genomic_DNA"/>
</dbReference>
<protein>
    <submittedName>
        <fullName evidence="2">Uncharacterized protein</fullName>
    </submittedName>
</protein>
<accession>A0AA35YGZ6</accession>
<keyword evidence="3" id="KW-1185">Reference proteome</keyword>
<evidence type="ECO:0000256" key="1">
    <source>
        <dbReference type="SAM" id="MobiDB-lite"/>
    </source>
</evidence>
<proteinExistence type="predicted"/>
<dbReference type="AlphaFoldDB" id="A0AA35YGZ6"/>